<evidence type="ECO:0000313" key="2">
    <source>
        <dbReference type="EMBL" id="CAG6495884.1"/>
    </source>
</evidence>
<organism evidence="2">
    <name type="scientific">Culex pipiens</name>
    <name type="common">House mosquito</name>
    <dbReference type="NCBI Taxonomy" id="7175"/>
    <lineage>
        <taxon>Eukaryota</taxon>
        <taxon>Metazoa</taxon>
        <taxon>Ecdysozoa</taxon>
        <taxon>Arthropoda</taxon>
        <taxon>Hexapoda</taxon>
        <taxon>Insecta</taxon>
        <taxon>Pterygota</taxon>
        <taxon>Neoptera</taxon>
        <taxon>Endopterygota</taxon>
        <taxon>Diptera</taxon>
        <taxon>Nematocera</taxon>
        <taxon>Culicoidea</taxon>
        <taxon>Culicidae</taxon>
        <taxon>Culicinae</taxon>
        <taxon>Culicini</taxon>
        <taxon>Culex</taxon>
        <taxon>Culex</taxon>
    </lineage>
</organism>
<dbReference type="AlphaFoldDB" id="A0A8D8G6Z4"/>
<evidence type="ECO:0000256" key="1">
    <source>
        <dbReference type="SAM" id="MobiDB-lite"/>
    </source>
</evidence>
<feature type="compositionally biased region" description="Polar residues" evidence="1">
    <location>
        <begin position="61"/>
        <end position="75"/>
    </location>
</feature>
<proteinExistence type="predicted"/>
<dbReference type="EMBL" id="HBUE01129895">
    <property type="protein sequence ID" value="CAG6495884.1"/>
    <property type="molecule type" value="Transcribed_RNA"/>
</dbReference>
<accession>A0A8D8G6Z4</accession>
<protein>
    <submittedName>
        <fullName evidence="2">(northern house mosquito) hypothetical protein</fullName>
    </submittedName>
</protein>
<feature type="region of interest" description="Disordered" evidence="1">
    <location>
        <begin position="52"/>
        <end position="145"/>
    </location>
</feature>
<reference evidence="2" key="1">
    <citation type="submission" date="2021-05" db="EMBL/GenBank/DDBJ databases">
        <authorList>
            <person name="Alioto T."/>
            <person name="Alioto T."/>
            <person name="Gomez Garrido J."/>
        </authorList>
    </citation>
    <scope>NUCLEOTIDE SEQUENCE</scope>
</reference>
<name>A0A8D8G6Z4_CULPI</name>
<dbReference type="EMBL" id="HBUE01129899">
    <property type="protein sequence ID" value="CAG6495891.1"/>
    <property type="molecule type" value="Transcribed_RNA"/>
</dbReference>
<sequence>MANFPNKFPHKTTMDDQNQSAADLNTLRWRGPCFDQGSATKRYTRLDVSFNLPREGMGDYSVSTVEGETSRNSSVAFDDEICPDRTEPSAQYHQLEITRYSESADNEVEFLSPDEAHTPESHQQPQQENPQNDEEQASVGVIQKN</sequence>